<dbReference type="Gene3D" id="3.40.190.10">
    <property type="entry name" value="Periplasmic binding protein-like II"/>
    <property type="match status" value="2"/>
</dbReference>
<dbReference type="PROSITE" id="PS50931">
    <property type="entry name" value="HTH_LYSR"/>
    <property type="match status" value="1"/>
</dbReference>
<name>A0A1C3V8B5_9HYPH</name>
<reference evidence="10" key="1">
    <citation type="submission" date="2016-08" db="EMBL/GenBank/DDBJ databases">
        <authorList>
            <person name="Varghese N."/>
            <person name="Submissions Spin"/>
        </authorList>
    </citation>
    <scope>NUCLEOTIDE SEQUENCE [LARGE SCALE GENOMIC DNA]</scope>
    <source>
        <strain evidence="10">HAMBI 2971</strain>
    </source>
</reference>
<dbReference type="SUPFAM" id="SSF46785">
    <property type="entry name" value="Winged helix' DNA-binding domain"/>
    <property type="match status" value="1"/>
</dbReference>
<keyword evidence="4" id="KW-0804">Transcription</keyword>
<dbReference type="SUPFAM" id="SSF53850">
    <property type="entry name" value="Periplasmic binding protein-like II"/>
    <property type="match status" value="1"/>
</dbReference>
<dbReference type="STRING" id="411945.GA0061102_1009132"/>
<accession>A0A1C3V8B5</accession>
<dbReference type="Proteomes" id="UP000199435">
    <property type="component" value="Unassembled WGS sequence"/>
</dbReference>
<protein>
    <recommendedName>
        <fullName evidence="6">HTH-type transcriptional regulator TtuA</fullName>
    </recommendedName>
    <alternativeName>
        <fullName evidence="7">Tartrate utilization transcriptional regulator</fullName>
    </alternativeName>
</protein>
<comment type="similarity">
    <text evidence="1">Belongs to the LysR transcriptional regulatory family.</text>
</comment>
<proteinExistence type="inferred from homology"/>
<evidence type="ECO:0000313" key="10">
    <source>
        <dbReference type="Proteomes" id="UP000199435"/>
    </source>
</evidence>
<evidence type="ECO:0000256" key="4">
    <source>
        <dbReference type="ARBA" id="ARBA00023163"/>
    </source>
</evidence>
<evidence type="ECO:0000256" key="7">
    <source>
        <dbReference type="ARBA" id="ARBA00083243"/>
    </source>
</evidence>
<keyword evidence="10" id="KW-1185">Reference proteome</keyword>
<evidence type="ECO:0000256" key="1">
    <source>
        <dbReference type="ARBA" id="ARBA00009437"/>
    </source>
</evidence>
<dbReference type="PANTHER" id="PTHR30537">
    <property type="entry name" value="HTH-TYPE TRANSCRIPTIONAL REGULATOR"/>
    <property type="match status" value="1"/>
</dbReference>
<evidence type="ECO:0000256" key="5">
    <source>
        <dbReference type="ARBA" id="ARBA00054626"/>
    </source>
</evidence>
<gene>
    <name evidence="9" type="ORF">GA0061102_1009132</name>
</gene>
<dbReference type="Pfam" id="PF03466">
    <property type="entry name" value="LysR_substrate"/>
    <property type="match status" value="1"/>
</dbReference>
<dbReference type="Pfam" id="PF00126">
    <property type="entry name" value="HTH_1"/>
    <property type="match status" value="1"/>
</dbReference>
<dbReference type="OrthoDB" id="9807765at2"/>
<dbReference type="InterPro" id="IPR036388">
    <property type="entry name" value="WH-like_DNA-bd_sf"/>
</dbReference>
<comment type="function">
    <text evidence="5">Transcriptional regulator of the ttuABCDE tartrate utilization operon.</text>
</comment>
<dbReference type="EMBL" id="FMAH01000009">
    <property type="protein sequence ID" value="SCB23879.1"/>
    <property type="molecule type" value="Genomic_DNA"/>
</dbReference>
<dbReference type="InterPro" id="IPR058163">
    <property type="entry name" value="LysR-type_TF_proteobact-type"/>
</dbReference>
<dbReference type="InterPro" id="IPR036390">
    <property type="entry name" value="WH_DNA-bd_sf"/>
</dbReference>
<evidence type="ECO:0000256" key="2">
    <source>
        <dbReference type="ARBA" id="ARBA00023015"/>
    </source>
</evidence>
<dbReference type="InterPro" id="IPR000847">
    <property type="entry name" value="LysR_HTH_N"/>
</dbReference>
<keyword evidence="3 9" id="KW-0238">DNA-binding</keyword>
<sequence>MRTLRAQIGPLATIFAFEAAARLRSFTSAADELGVTQAAVSKQISLLEERLGTRLFTRGNRNVELTAAGQRLSVSAHAALSSIADTMSDIGKQERKPLTVMLSASLSRFWLMPRMADFRNTNPDVTLRVIAYDELTDAKTKSADLIIRYAPGLREEPSAIRLFGAHVLAMASPEFLKHHPIATEGDVAASPLIHYDTPGPHWISWEDWGRAALGDRHLPPPSLSVSRYHDAIVAAQQGQGVVLVWKVLDGGDPYAEGLIAVPGPEIQAPGAFYLVPLTPDRTETHDAVAWFRTQCSDL</sequence>
<evidence type="ECO:0000256" key="6">
    <source>
        <dbReference type="ARBA" id="ARBA00067332"/>
    </source>
</evidence>
<dbReference type="RefSeq" id="WP_092846826.1">
    <property type="nucleotide sequence ID" value="NZ_FMAH01000009.1"/>
</dbReference>
<dbReference type="PRINTS" id="PR00039">
    <property type="entry name" value="HTHLYSR"/>
</dbReference>
<dbReference type="FunFam" id="1.10.10.10:FF:000001">
    <property type="entry name" value="LysR family transcriptional regulator"/>
    <property type="match status" value="1"/>
</dbReference>
<dbReference type="Gene3D" id="1.10.10.10">
    <property type="entry name" value="Winged helix-like DNA-binding domain superfamily/Winged helix DNA-binding domain"/>
    <property type="match status" value="1"/>
</dbReference>
<dbReference type="GO" id="GO:0003677">
    <property type="term" value="F:DNA binding"/>
    <property type="evidence" value="ECO:0007669"/>
    <property type="project" value="UniProtKB-KW"/>
</dbReference>
<organism evidence="9 10">
    <name type="scientific">Rhizobium miluonense</name>
    <dbReference type="NCBI Taxonomy" id="411945"/>
    <lineage>
        <taxon>Bacteria</taxon>
        <taxon>Pseudomonadati</taxon>
        <taxon>Pseudomonadota</taxon>
        <taxon>Alphaproteobacteria</taxon>
        <taxon>Hyphomicrobiales</taxon>
        <taxon>Rhizobiaceae</taxon>
        <taxon>Rhizobium/Agrobacterium group</taxon>
        <taxon>Rhizobium</taxon>
    </lineage>
</organism>
<dbReference type="InterPro" id="IPR005119">
    <property type="entry name" value="LysR_subst-bd"/>
</dbReference>
<dbReference type="AlphaFoldDB" id="A0A1C3V8B5"/>
<evidence type="ECO:0000256" key="3">
    <source>
        <dbReference type="ARBA" id="ARBA00023125"/>
    </source>
</evidence>
<evidence type="ECO:0000259" key="8">
    <source>
        <dbReference type="PROSITE" id="PS50931"/>
    </source>
</evidence>
<evidence type="ECO:0000313" key="9">
    <source>
        <dbReference type="EMBL" id="SCB23879.1"/>
    </source>
</evidence>
<dbReference type="PANTHER" id="PTHR30537:SF5">
    <property type="entry name" value="HTH-TYPE TRANSCRIPTIONAL ACTIVATOR TTDR-RELATED"/>
    <property type="match status" value="1"/>
</dbReference>
<keyword evidence="2" id="KW-0805">Transcription regulation</keyword>
<feature type="domain" description="HTH lysR-type" evidence="8">
    <location>
        <begin position="16"/>
        <end position="66"/>
    </location>
</feature>
<dbReference type="GO" id="GO:0003700">
    <property type="term" value="F:DNA-binding transcription factor activity"/>
    <property type="evidence" value="ECO:0007669"/>
    <property type="project" value="InterPro"/>
</dbReference>